<dbReference type="PANTHER" id="PTHR40626:SF30">
    <property type="entry name" value="FINGER DOMAIN PROTEIN, PUTATIVE (AFU_ORTHOLOGUE AFUA_4G13600)-RELATED"/>
    <property type="match status" value="1"/>
</dbReference>
<dbReference type="PANTHER" id="PTHR40626">
    <property type="entry name" value="MIP31509P"/>
    <property type="match status" value="1"/>
</dbReference>
<evidence type="ECO:0000256" key="6">
    <source>
        <dbReference type="ARBA" id="ARBA00023242"/>
    </source>
</evidence>
<dbReference type="OrthoDB" id="6077919at2759"/>
<dbReference type="Proteomes" id="UP000192596">
    <property type="component" value="Unassembled WGS sequence"/>
</dbReference>
<keyword evidence="2" id="KW-0479">Metal-binding</keyword>
<dbReference type="InterPro" id="IPR007219">
    <property type="entry name" value="XnlR_reg_dom"/>
</dbReference>
<dbReference type="EMBL" id="NAJO01000079">
    <property type="protein sequence ID" value="OQN95785.1"/>
    <property type="molecule type" value="Genomic_DNA"/>
</dbReference>
<feature type="domain" description="Xylanolytic transcriptional activator regulatory" evidence="7">
    <location>
        <begin position="34"/>
        <end position="207"/>
    </location>
</feature>
<dbReference type="GO" id="GO:0006351">
    <property type="term" value="P:DNA-templated transcription"/>
    <property type="evidence" value="ECO:0007669"/>
    <property type="project" value="InterPro"/>
</dbReference>
<protein>
    <recommendedName>
        <fullName evidence="7">Xylanolytic transcriptional activator regulatory domain-containing protein</fullName>
    </recommendedName>
</protein>
<keyword evidence="9" id="KW-1185">Reference proteome</keyword>
<keyword evidence="6" id="KW-0539">Nucleus</keyword>
<dbReference type="STRING" id="1507870.A0A1V8S9D6"/>
<sequence>MEAPQLATPSSATFGLEGIDTDLGSWGNEERYLAAYWQNVHPIWPVVCKASFDPMTTSPLLRAAVVALGAQSIGLRDDFQNAKIVHERCSKVIKQRTIEITHSYRDCDMQAILLVEVFAVFRSRRPPLQLSKPFEGVVALLVADHLATQASGNSLLGSSTQAYDAGDVGGRPRILSSCYILDRQHAVFFGRRKNPLLDQVSRSLAFPQPHLVWDMMGAEVGGGLAGLSGSTLNQILDSTASSRAGNSIGRDIYQCRISIAYLSDLGDQGVDNAAQEEYAQDIKSVLEFSARAALLYHITMLCQHAHIRDLLAVAGESWVMAEKMSSQAEYTASQIDTRQWAMDASHDSSPVRSALTHALEILRIHQANPRTGLLFQEWGVYLASVVIWARAYVSDESSRRLRLSIPSPTEPRASAQELEQAVTNMISNGPAANVTWQQAKSVLLWTKGKIEELDVPRNTCGLTNGALDVLGKLVTRGNEEGHWF</sequence>
<dbReference type="GO" id="GO:0008270">
    <property type="term" value="F:zinc ion binding"/>
    <property type="evidence" value="ECO:0007669"/>
    <property type="project" value="UniProtKB-KW"/>
</dbReference>
<organism evidence="8 9">
    <name type="scientific">Cryoendolithus antarcticus</name>
    <dbReference type="NCBI Taxonomy" id="1507870"/>
    <lineage>
        <taxon>Eukaryota</taxon>
        <taxon>Fungi</taxon>
        <taxon>Dikarya</taxon>
        <taxon>Ascomycota</taxon>
        <taxon>Pezizomycotina</taxon>
        <taxon>Dothideomycetes</taxon>
        <taxon>Dothideomycetidae</taxon>
        <taxon>Cladosporiales</taxon>
        <taxon>Cladosporiaceae</taxon>
        <taxon>Cryoendolithus</taxon>
    </lineage>
</organism>
<evidence type="ECO:0000256" key="4">
    <source>
        <dbReference type="ARBA" id="ARBA00022771"/>
    </source>
</evidence>
<evidence type="ECO:0000256" key="2">
    <source>
        <dbReference type="ARBA" id="ARBA00022723"/>
    </source>
</evidence>
<keyword evidence="5" id="KW-0862">Zinc</keyword>
<dbReference type="AlphaFoldDB" id="A0A1V8S9D6"/>
<comment type="subcellular location">
    <subcellularLocation>
        <location evidence="1">Nucleus</location>
    </subcellularLocation>
</comment>
<dbReference type="CDD" id="cd12148">
    <property type="entry name" value="fungal_TF_MHR"/>
    <property type="match status" value="1"/>
</dbReference>
<gene>
    <name evidence="8" type="ORF">B0A48_17975</name>
</gene>
<evidence type="ECO:0000256" key="3">
    <source>
        <dbReference type="ARBA" id="ARBA00022737"/>
    </source>
</evidence>
<keyword evidence="3" id="KW-0677">Repeat</keyword>
<name>A0A1V8S9D6_9PEZI</name>
<dbReference type="InterPro" id="IPR051059">
    <property type="entry name" value="VerF-like"/>
</dbReference>
<dbReference type="GO" id="GO:0000978">
    <property type="term" value="F:RNA polymerase II cis-regulatory region sequence-specific DNA binding"/>
    <property type="evidence" value="ECO:0007669"/>
    <property type="project" value="InterPro"/>
</dbReference>
<evidence type="ECO:0000256" key="5">
    <source>
        <dbReference type="ARBA" id="ARBA00022833"/>
    </source>
</evidence>
<evidence type="ECO:0000259" key="7">
    <source>
        <dbReference type="Pfam" id="PF04082"/>
    </source>
</evidence>
<dbReference type="InParanoid" id="A0A1V8S9D6"/>
<proteinExistence type="predicted"/>
<dbReference type="GO" id="GO:0005634">
    <property type="term" value="C:nucleus"/>
    <property type="evidence" value="ECO:0007669"/>
    <property type="project" value="UniProtKB-SubCell"/>
</dbReference>
<dbReference type="GO" id="GO:0000785">
    <property type="term" value="C:chromatin"/>
    <property type="evidence" value="ECO:0007669"/>
    <property type="project" value="TreeGrafter"/>
</dbReference>
<evidence type="ECO:0000313" key="9">
    <source>
        <dbReference type="Proteomes" id="UP000192596"/>
    </source>
</evidence>
<comment type="caution">
    <text evidence="8">The sequence shown here is derived from an EMBL/GenBank/DDBJ whole genome shotgun (WGS) entry which is preliminary data.</text>
</comment>
<accession>A0A1V8S9D6</accession>
<keyword evidence="4" id="KW-0863">Zinc-finger</keyword>
<dbReference type="Pfam" id="PF04082">
    <property type="entry name" value="Fungal_trans"/>
    <property type="match status" value="1"/>
</dbReference>
<evidence type="ECO:0000313" key="8">
    <source>
        <dbReference type="EMBL" id="OQN95785.1"/>
    </source>
</evidence>
<evidence type="ECO:0000256" key="1">
    <source>
        <dbReference type="ARBA" id="ARBA00004123"/>
    </source>
</evidence>
<reference evidence="9" key="1">
    <citation type="submission" date="2017-03" db="EMBL/GenBank/DDBJ databases">
        <title>Genomes of endolithic fungi from Antarctica.</title>
        <authorList>
            <person name="Coleine C."/>
            <person name="Masonjones S."/>
            <person name="Stajich J.E."/>
        </authorList>
    </citation>
    <scope>NUCLEOTIDE SEQUENCE [LARGE SCALE GENOMIC DNA]</scope>
    <source>
        <strain evidence="9">CCFEE 5527</strain>
    </source>
</reference>
<dbReference type="GO" id="GO:0000981">
    <property type="term" value="F:DNA-binding transcription factor activity, RNA polymerase II-specific"/>
    <property type="evidence" value="ECO:0007669"/>
    <property type="project" value="InterPro"/>
</dbReference>